<feature type="domain" description="Malonyl-CoA:ACP transacylase (MAT)" evidence="3">
    <location>
        <begin position="17"/>
        <end position="315"/>
    </location>
</feature>
<dbReference type="GO" id="GO:0005886">
    <property type="term" value="C:plasma membrane"/>
    <property type="evidence" value="ECO:0007669"/>
    <property type="project" value="TreeGrafter"/>
</dbReference>
<comment type="caution">
    <text evidence="4">The sequence shown here is derived from an EMBL/GenBank/DDBJ whole genome shotgun (WGS) entry which is preliminary data.</text>
</comment>
<dbReference type="SUPFAM" id="SSF52151">
    <property type="entry name" value="FabD/lysophospholipase-like"/>
    <property type="match status" value="1"/>
</dbReference>
<dbReference type="Pfam" id="PF00698">
    <property type="entry name" value="Acyl_transf_1"/>
    <property type="match status" value="1"/>
</dbReference>
<dbReference type="SUPFAM" id="SSF55048">
    <property type="entry name" value="Probable ACP-binding domain of malonyl-CoA ACP transacylase"/>
    <property type="match status" value="1"/>
</dbReference>
<sequence length="333" mass="36190">MARVRPGGPERRPVALLLPGQGAQHRGMAVELYGREAVFTAVLDEFFTYLGDEGAALRDQWLADPPDLVIDDASRAQPLLFAIGYALGRSVECQGIRLTALLGHSVGELAAAALAGVFGLRDAARLMRERAAATADVPAGGMLAAAASVEELRPYLDPGERPDSVVVGARNGPRQTVLAGSEPRLTSVEERLRRHGVPCRRVAARQPFHSPAMAHAAERFERAFATIELRPPKVPVWSTRTGARVSRQEATDPAFWARQLATPVQFWPALDAMLKSRDFLLVETGPGQGLSMLARRHHRVRQGHCEVVPLLPPRAAGALHTYRAAVRRMENTP</sequence>
<dbReference type="Proteomes" id="UP000623010">
    <property type="component" value="Unassembled WGS sequence"/>
</dbReference>
<gene>
    <name evidence="4" type="ORF">GCM10010389_40510</name>
</gene>
<dbReference type="InterPro" id="IPR016036">
    <property type="entry name" value="Malonyl_transacylase_ACP-bd"/>
</dbReference>
<dbReference type="EMBL" id="BMWH01000017">
    <property type="protein sequence ID" value="GGZ97235.1"/>
    <property type="molecule type" value="Genomic_DNA"/>
</dbReference>
<dbReference type="InterPro" id="IPR016035">
    <property type="entry name" value="Acyl_Trfase/lysoPLipase"/>
</dbReference>
<dbReference type="GO" id="GO:0004312">
    <property type="term" value="F:fatty acid synthase activity"/>
    <property type="evidence" value="ECO:0007669"/>
    <property type="project" value="TreeGrafter"/>
</dbReference>
<evidence type="ECO:0000313" key="5">
    <source>
        <dbReference type="Proteomes" id="UP000623010"/>
    </source>
</evidence>
<organism evidence="4 5">
    <name type="scientific">Streptomyces echinoruber</name>
    <dbReference type="NCBI Taxonomy" id="68898"/>
    <lineage>
        <taxon>Bacteria</taxon>
        <taxon>Bacillati</taxon>
        <taxon>Actinomycetota</taxon>
        <taxon>Actinomycetes</taxon>
        <taxon>Kitasatosporales</taxon>
        <taxon>Streptomycetaceae</taxon>
        <taxon>Streptomyces</taxon>
    </lineage>
</organism>
<accession>A0A918RGW5</accession>
<keyword evidence="1" id="KW-0596">Phosphopantetheine</keyword>
<dbReference type="Gene3D" id="3.40.366.10">
    <property type="entry name" value="Malonyl-Coenzyme A Acyl Carrier Protein, domain 2"/>
    <property type="match status" value="1"/>
</dbReference>
<evidence type="ECO:0000256" key="2">
    <source>
        <dbReference type="ARBA" id="ARBA00022553"/>
    </source>
</evidence>
<dbReference type="InterPro" id="IPR014043">
    <property type="entry name" value="Acyl_transferase_dom"/>
</dbReference>
<protein>
    <recommendedName>
        <fullName evidence="3">Malonyl-CoA:ACP transacylase (MAT) domain-containing protein</fullName>
    </recommendedName>
</protein>
<proteinExistence type="predicted"/>
<dbReference type="PANTHER" id="PTHR43775:SF37">
    <property type="entry name" value="SI:DKEY-61P9.11"/>
    <property type="match status" value="1"/>
</dbReference>
<keyword evidence="2" id="KW-0597">Phosphoprotein</keyword>
<dbReference type="GO" id="GO:0071770">
    <property type="term" value="P:DIM/DIP cell wall layer assembly"/>
    <property type="evidence" value="ECO:0007669"/>
    <property type="project" value="TreeGrafter"/>
</dbReference>
<reference evidence="4" key="1">
    <citation type="journal article" date="2014" name="Int. J. Syst. Evol. Microbiol.">
        <title>Complete genome sequence of Corynebacterium casei LMG S-19264T (=DSM 44701T), isolated from a smear-ripened cheese.</title>
        <authorList>
            <consortium name="US DOE Joint Genome Institute (JGI-PGF)"/>
            <person name="Walter F."/>
            <person name="Albersmeier A."/>
            <person name="Kalinowski J."/>
            <person name="Ruckert C."/>
        </authorList>
    </citation>
    <scope>NUCLEOTIDE SEQUENCE</scope>
    <source>
        <strain evidence="4">JCM 5016</strain>
    </source>
</reference>
<reference evidence="4" key="2">
    <citation type="submission" date="2020-09" db="EMBL/GenBank/DDBJ databases">
        <authorList>
            <person name="Sun Q."/>
            <person name="Ohkuma M."/>
        </authorList>
    </citation>
    <scope>NUCLEOTIDE SEQUENCE</scope>
    <source>
        <strain evidence="4">JCM 5016</strain>
    </source>
</reference>
<dbReference type="InterPro" id="IPR001227">
    <property type="entry name" value="Ac_transferase_dom_sf"/>
</dbReference>
<keyword evidence="5" id="KW-1185">Reference proteome</keyword>
<evidence type="ECO:0000313" key="4">
    <source>
        <dbReference type="EMBL" id="GGZ97235.1"/>
    </source>
</evidence>
<dbReference type="GO" id="GO:0006633">
    <property type="term" value="P:fatty acid biosynthetic process"/>
    <property type="evidence" value="ECO:0007669"/>
    <property type="project" value="TreeGrafter"/>
</dbReference>
<name>A0A918RGW5_9ACTN</name>
<dbReference type="PANTHER" id="PTHR43775">
    <property type="entry name" value="FATTY ACID SYNTHASE"/>
    <property type="match status" value="1"/>
</dbReference>
<dbReference type="GO" id="GO:0005737">
    <property type="term" value="C:cytoplasm"/>
    <property type="evidence" value="ECO:0007669"/>
    <property type="project" value="TreeGrafter"/>
</dbReference>
<dbReference type="InterPro" id="IPR050091">
    <property type="entry name" value="PKS_NRPS_Biosynth_Enz"/>
</dbReference>
<dbReference type="SMART" id="SM00827">
    <property type="entry name" value="PKS_AT"/>
    <property type="match status" value="1"/>
</dbReference>
<dbReference type="AlphaFoldDB" id="A0A918RGW5"/>
<evidence type="ECO:0000259" key="3">
    <source>
        <dbReference type="SMART" id="SM00827"/>
    </source>
</evidence>
<evidence type="ECO:0000256" key="1">
    <source>
        <dbReference type="ARBA" id="ARBA00022450"/>
    </source>
</evidence>